<protein>
    <recommendedName>
        <fullName evidence="2">Ribonuclease H2 subunit B wHTH domain-containing protein</fullName>
    </recommendedName>
</protein>
<gene>
    <name evidence="3" type="ORF">PAUS00366_LOCUS22544</name>
</gene>
<proteinExistence type="predicted"/>
<dbReference type="GO" id="GO:0032299">
    <property type="term" value="C:ribonuclease H2 complex"/>
    <property type="evidence" value="ECO:0007669"/>
    <property type="project" value="InterPro"/>
</dbReference>
<evidence type="ECO:0000313" key="3">
    <source>
        <dbReference type="EMBL" id="CAE0729759.1"/>
    </source>
</evidence>
<dbReference type="InterPro" id="IPR019024">
    <property type="entry name" value="RNase_H2_suB_wHTH"/>
</dbReference>
<dbReference type="PANTHER" id="PTHR13383">
    <property type="entry name" value="RIBONUCLEASE H2 SUBUNIT B"/>
    <property type="match status" value="1"/>
</dbReference>
<dbReference type="Pfam" id="PF09468">
    <property type="entry name" value="RNase_H2-Ydr279"/>
    <property type="match status" value="1"/>
</dbReference>
<dbReference type="EMBL" id="HBIX01034482">
    <property type="protein sequence ID" value="CAE0729759.1"/>
    <property type="molecule type" value="Transcribed_RNA"/>
</dbReference>
<name>A0A7S4EQU0_9STRA</name>
<dbReference type="Gene3D" id="1.10.20.120">
    <property type="match status" value="1"/>
</dbReference>
<feature type="compositionally biased region" description="Polar residues" evidence="1">
    <location>
        <begin position="216"/>
        <end position="225"/>
    </location>
</feature>
<feature type="region of interest" description="Disordered" evidence="1">
    <location>
        <begin position="205"/>
        <end position="241"/>
    </location>
</feature>
<dbReference type="GO" id="GO:0005654">
    <property type="term" value="C:nucleoplasm"/>
    <property type="evidence" value="ECO:0007669"/>
    <property type="project" value="TreeGrafter"/>
</dbReference>
<dbReference type="AlphaFoldDB" id="A0A7S4EQU0"/>
<evidence type="ECO:0000259" key="2">
    <source>
        <dbReference type="Pfam" id="PF09468"/>
    </source>
</evidence>
<accession>A0A7S4EQU0</accession>
<reference evidence="3" key="1">
    <citation type="submission" date="2021-01" db="EMBL/GenBank/DDBJ databases">
        <authorList>
            <person name="Corre E."/>
            <person name="Pelletier E."/>
            <person name="Niang G."/>
            <person name="Scheremetjew M."/>
            <person name="Finn R."/>
            <person name="Kale V."/>
            <person name="Holt S."/>
            <person name="Cochrane G."/>
            <person name="Meng A."/>
            <person name="Brown T."/>
            <person name="Cohen L."/>
        </authorList>
    </citation>
    <scope>NUCLEOTIDE SEQUENCE</scope>
    <source>
        <strain evidence="3">10249 10 AB</strain>
    </source>
</reference>
<dbReference type="InterPro" id="IPR040456">
    <property type="entry name" value="RNase_H2_suB"/>
</dbReference>
<dbReference type="GO" id="GO:0006401">
    <property type="term" value="P:RNA catabolic process"/>
    <property type="evidence" value="ECO:0007669"/>
    <property type="project" value="TreeGrafter"/>
</dbReference>
<sequence>MTDASSKNKKWIVAVQEQPSLHIGRTIGTLIKIKEPRTDDCRDYAIISPQNQNNACESYIAEIQSIPADFSSFIVGRHMVKDGDLYLINRIDPLFFYLPTQSIEEQDSVGTNGDDDNKPEPRKKSWQPYNQFLEQSKLSSEVTKFISEKQLQHICSTFENEELYFKFSIEKSLDWLKKKQERILESLKSQDERRRKTNALKYSLMGAKNGDPMGGSVSSNFNSGKPTEVATPHASKTDKSKLATQTDTKFLRIESLQIVCNYLNQTWSKKFVEHMGYTMEEVSNSAKSQTNAAHDLASERNPAFPAVLNEDDLNGTSAKKTAAIQKDREAARTVGNKRLAKVKTKGMKSIGSFFGAVKTKKAKR</sequence>
<feature type="region of interest" description="Disordered" evidence="1">
    <location>
        <begin position="106"/>
        <end position="128"/>
    </location>
</feature>
<organism evidence="3">
    <name type="scientific">Pseudo-nitzschia australis</name>
    <dbReference type="NCBI Taxonomy" id="44445"/>
    <lineage>
        <taxon>Eukaryota</taxon>
        <taxon>Sar</taxon>
        <taxon>Stramenopiles</taxon>
        <taxon>Ochrophyta</taxon>
        <taxon>Bacillariophyta</taxon>
        <taxon>Bacillariophyceae</taxon>
        <taxon>Bacillariophycidae</taxon>
        <taxon>Bacillariales</taxon>
        <taxon>Bacillariaceae</taxon>
        <taxon>Pseudo-nitzschia</taxon>
    </lineage>
</organism>
<dbReference type="PANTHER" id="PTHR13383:SF11">
    <property type="entry name" value="RIBONUCLEASE H2 SUBUNIT B"/>
    <property type="match status" value="1"/>
</dbReference>
<evidence type="ECO:0000256" key="1">
    <source>
        <dbReference type="SAM" id="MobiDB-lite"/>
    </source>
</evidence>
<feature type="domain" description="Ribonuclease H2 subunit B wHTH" evidence="2">
    <location>
        <begin position="118"/>
        <end position="270"/>
    </location>
</feature>